<feature type="compositionally biased region" description="Low complexity" evidence="1">
    <location>
        <begin position="107"/>
        <end position="119"/>
    </location>
</feature>
<gene>
    <name evidence="3" type="ORF">APHIGO_LOCUS4971</name>
</gene>
<evidence type="ECO:0000313" key="3">
    <source>
        <dbReference type="EMBL" id="CAH1722941.1"/>
    </source>
</evidence>
<evidence type="ECO:0008006" key="5">
    <source>
        <dbReference type="Google" id="ProtNLM"/>
    </source>
</evidence>
<protein>
    <recommendedName>
        <fullName evidence="5">Prothoracicotropic hormone</fullName>
    </recommendedName>
</protein>
<dbReference type="InterPro" id="IPR029034">
    <property type="entry name" value="Cystine-knot_cytokine"/>
</dbReference>
<name>A0A9P0IYW8_APHGO</name>
<reference evidence="3" key="2">
    <citation type="submission" date="2022-10" db="EMBL/GenBank/DDBJ databases">
        <authorList>
            <consortium name="ENA_rothamsted_submissions"/>
            <consortium name="culmorum"/>
            <person name="King R."/>
        </authorList>
    </citation>
    <scope>NUCLEOTIDE SEQUENCE</scope>
</reference>
<feature type="compositionally biased region" description="Basic residues" evidence="1">
    <location>
        <begin position="81"/>
        <end position="95"/>
    </location>
</feature>
<dbReference type="AlphaFoldDB" id="A0A9P0IYW8"/>
<proteinExistence type="predicted"/>
<accession>A0A9P0IYW8</accession>
<dbReference type="OrthoDB" id="6619467at2759"/>
<organism evidence="3 4">
    <name type="scientific">Aphis gossypii</name>
    <name type="common">Cotton aphid</name>
    <dbReference type="NCBI Taxonomy" id="80765"/>
    <lineage>
        <taxon>Eukaryota</taxon>
        <taxon>Metazoa</taxon>
        <taxon>Ecdysozoa</taxon>
        <taxon>Arthropoda</taxon>
        <taxon>Hexapoda</taxon>
        <taxon>Insecta</taxon>
        <taxon>Pterygota</taxon>
        <taxon>Neoptera</taxon>
        <taxon>Paraneoptera</taxon>
        <taxon>Hemiptera</taxon>
        <taxon>Sternorrhyncha</taxon>
        <taxon>Aphidomorpha</taxon>
        <taxon>Aphidoidea</taxon>
        <taxon>Aphididae</taxon>
        <taxon>Aphidini</taxon>
        <taxon>Aphis</taxon>
        <taxon>Aphis</taxon>
    </lineage>
</organism>
<dbReference type="Proteomes" id="UP001154329">
    <property type="component" value="Chromosome 2"/>
</dbReference>
<feature type="signal peptide" evidence="2">
    <location>
        <begin position="1"/>
        <end position="19"/>
    </location>
</feature>
<keyword evidence="4" id="KW-1185">Reference proteome</keyword>
<evidence type="ECO:0000313" key="4">
    <source>
        <dbReference type="Proteomes" id="UP001154329"/>
    </source>
</evidence>
<reference evidence="3" key="1">
    <citation type="submission" date="2022-02" db="EMBL/GenBank/DDBJ databases">
        <authorList>
            <person name="King R."/>
        </authorList>
    </citation>
    <scope>NUCLEOTIDE SEQUENCE</scope>
</reference>
<evidence type="ECO:0000256" key="1">
    <source>
        <dbReference type="SAM" id="MobiDB-lite"/>
    </source>
</evidence>
<feature type="chain" id="PRO_5040174235" description="Prothoracicotropic hormone" evidence="2">
    <location>
        <begin position="20"/>
        <end position="210"/>
    </location>
</feature>
<feature type="region of interest" description="Disordered" evidence="1">
    <location>
        <begin position="63"/>
        <end position="119"/>
    </location>
</feature>
<evidence type="ECO:0000256" key="2">
    <source>
        <dbReference type="SAM" id="SignalP"/>
    </source>
</evidence>
<feature type="compositionally biased region" description="Basic and acidic residues" evidence="1">
    <location>
        <begin position="63"/>
        <end position="74"/>
    </location>
</feature>
<dbReference type="EMBL" id="OU899035">
    <property type="protein sequence ID" value="CAH1722941.1"/>
    <property type="molecule type" value="Genomic_DNA"/>
</dbReference>
<sequence length="210" mass="24654">MNVVLGSISIWTLYALVSCVSVSCLSMAKKVRWELVYDPMPNEDTFDRFTAADHYAAVNMIQQRDEQQRQRDEQQQQQQLWRHRDKQQKRHHHRQLQQQKRDEWQQRRSSSNSESRFVDSVSVPASEICNCTQKTTIHRLTQNHYPKELLSVTCSGNWCKTASYLVPVLLKSNTQSVDNQEDLPDELQQNINHWMFDPVSIPVACYCSIK</sequence>
<dbReference type="SUPFAM" id="SSF57501">
    <property type="entry name" value="Cystine-knot cytokines"/>
    <property type="match status" value="1"/>
</dbReference>
<keyword evidence="2" id="KW-0732">Signal</keyword>